<dbReference type="eggNOG" id="COG4925">
    <property type="taxonomic scope" value="Bacteria"/>
</dbReference>
<dbReference type="Gene3D" id="2.40.100.20">
    <property type="match status" value="1"/>
</dbReference>
<dbReference type="STRING" id="339671.Asuc_0070"/>
<dbReference type="Proteomes" id="UP000001114">
    <property type="component" value="Chromosome"/>
</dbReference>
<organism evidence="2 3">
    <name type="scientific">Actinobacillus succinogenes (strain ATCC 55618 / DSM 22257 / CCUG 43843 / 130Z)</name>
    <dbReference type="NCBI Taxonomy" id="339671"/>
    <lineage>
        <taxon>Bacteria</taxon>
        <taxon>Pseudomonadati</taxon>
        <taxon>Pseudomonadota</taxon>
        <taxon>Gammaproteobacteria</taxon>
        <taxon>Pasteurellales</taxon>
        <taxon>Pasteurellaceae</taxon>
        <taxon>Actinobacillus</taxon>
    </lineage>
</organism>
<evidence type="ECO:0000259" key="1">
    <source>
        <dbReference type="Pfam" id="PF18050"/>
    </source>
</evidence>
<accession>A6VKF4</accession>
<gene>
    <name evidence="2" type="ordered locus">Asuc_0070</name>
</gene>
<reference evidence="3" key="1">
    <citation type="journal article" date="2010" name="BMC Genomics">
        <title>A genomic perspective on the potential of Actinobacillus succinogenes for industrial succinate production.</title>
        <authorList>
            <person name="McKinlay J.B."/>
            <person name="Laivenieks M."/>
            <person name="Schindler B.D."/>
            <person name="McKinlay A.A."/>
            <person name="Siddaramappa S."/>
            <person name="Challacombe J.F."/>
            <person name="Lowry S.R."/>
            <person name="Clum A."/>
            <person name="Lapidus A.L."/>
            <person name="Burkhart K.B."/>
            <person name="Harkins V."/>
            <person name="Vieille C."/>
        </authorList>
    </citation>
    <scope>NUCLEOTIDE SEQUENCE [LARGE SCALE GENOMIC DNA]</scope>
    <source>
        <strain evidence="3">ATCC 55618 / DSM 22257 / CCUG 43843 / 130Z</strain>
    </source>
</reference>
<dbReference type="OrthoDB" id="5298378at2"/>
<dbReference type="HOGENOM" id="CLU_099043_1_1_6"/>
<proteinExistence type="predicted"/>
<dbReference type="EMBL" id="CP000746">
    <property type="protein sequence ID" value="ABR73451.1"/>
    <property type="molecule type" value="Genomic_DNA"/>
</dbReference>
<dbReference type="InterPro" id="IPR029000">
    <property type="entry name" value="Cyclophilin-like_dom_sf"/>
</dbReference>
<dbReference type="SUPFAM" id="SSF50891">
    <property type="entry name" value="Cyclophilin-like"/>
    <property type="match status" value="1"/>
</dbReference>
<sequence length="142" mass="15693">MKKIVLFLTALFTTMNTLGQLMNIEIQLAKSHEKITASLADNQTARDFYNQLPLIMKLEDYADSEKIGRGIPKKLSIADSPKGYAGNRGDLAYYAPWGNLAVFYTDSHVGYANGLVYLGKITSGLETLSKLDGEKVTIKKVE</sequence>
<evidence type="ECO:0000313" key="3">
    <source>
        <dbReference type="Proteomes" id="UP000001114"/>
    </source>
</evidence>
<evidence type="ECO:0000313" key="2">
    <source>
        <dbReference type="EMBL" id="ABR73451.1"/>
    </source>
</evidence>
<dbReference type="RefSeq" id="WP_011978727.1">
    <property type="nucleotide sequence ID" value="NC_009655.1"/>
</dbReference>
<feature type="domain" description="Cyclophilin-like" evidence="1">
    <location>
        <begin position="32"/>
        <end position="138"/>
    </location>
</feature>
<name>A6VKF4_ACTSZ</name>
<dbReference type="Pfam" id="PF18050">
    <property type="entry name" value="Cyclophil_like2"/>
    <property type="match status" value="1"/>
</dbReference>
<keyword evidence="3" id="KW-1185">Reference proteome</keyword>
<dbReference type="KEGG" id="asu:Asuc_0070"/>
<dbReference type="InterPro" id="IPR041183">
    <property type="entry name" value="Cyclophilin-like"/>
</dbReference>
<dbReference type="AlphaFoldDB" id="A6VKF4"/>
<protein>
    <recommendedName>
        <fullName evidence="1">Cyclophilin-like domain-containing protein</fullName>
    </recommendedName>
</protein>